<dbReference type="Proteomes" id="UP000232638">
    <property type="component" value="Chromosome"/>
</dbReference>
<gene>
    <name evidence="1" type="ORF">THSYN_25575</name>
</gene>
<protein>
    <submittedName>
        <fullName evidence="1">Uncharacterized protein</fullName>
    </submittedName>
</protein>
<organism evidence="1 2">
    <name type="scientific">Candidatus Thiodictyon syntrophicum</name>
    <dbReference type="NCBI Taxonomy" id="1166950"/>
    <lineage>
        <taxon>Bacteria</taxon>
        <taxon>Pseudomonadati</taxon>
        <taxon>Pseudomonadota</taxon>
        <taxon>Gammaproteobacteria</taxon>
        <taxon>Chromatiales</taxon>
        <taxon>Chromatiaceae</taxon>
        <taxon>Thiodictyon</taxon>
    </lineage>
</organism>
<accession>A0A2K8UHF6</accession>
<proteinExistence type="predicted"/>
<sequence>MVFSFALAATAAGLGPTTVIAFDLDRLNASGLQGPPGGQRALDYEFCIPRGQGSRDQVAAIDPSARFYPGSRGRSGCGPDQVLVLGNTHQPGYRAILLTLAALPFVTRIAEALFE</sequence>
<evidence type="ECO:0000313" key="2">
    <source>
        <dbReference type="Proteomes" id="UP000232638"/>
    </source>
</evidence>
<reference evidence="1 2" key="1">
    <citation type="submission" date="2017-03" db="EMBL/GenBank/DDBJ databases">
        <title>Complete genome sequence of Candidatus 'Thiodictyon syntrophicum' sp. nov. strain Cad16T, a photolithoautotroph purple sulfur bacterium isolated from an alpine meromictic lake.</title>
        <authorList>
            <person name="Luedin S.M."/>
            <person name="Pothier J.F."/>
            <person name="Danza F."/>
            <person name="Storelli N."/>
            <person name="Wittwer M."/>
            <person name="Tonolla M."/>
        </authorList>
    </citation>
    <scope>NUCLEOTIDE SEQUENCE [LARGE SCALE GENOMIC DNA]</scope>
    <source>
        <strain evidence="1 2">Cad16T</strain>
    </source>
</reference>
<evidence type="ECO:0000313" key="1">
    <source>
        <dbReference type="EMBL" id="AUB84952.1"/>
    </source>
</evidence>
<dbReference type="KEGG" id="tsy:THSYN_25575"/>
<name>A0A2K8UHF6_9GAMM</name>
<keyword evidence="2" id="KW-1185">Reference proteome</keyword>
<dbReference type="AlphaFoldDB" id="A0A2K8UHF6"/>
<dbReference type="EMBL" id="CP020370">
    <property type="protein sequence ID" value="AUB84952.1"/>
    <property type="molecule type" value="Genomic_DNA"/>
</dbReference>